<protein>
    <submittedName>
        <fullName evidence="2">Uncharacterized protein</fullName>
    </submittedName>
</protein>
<accession>F0GX79</accession>
<reference evidence="2 3" key="1">
    <citation type="submission" date="2011-01" db="EMBL/GenBank/DDBJ databases">
        <authorList>
            <person name="Durkin A.S."/>
            <person name="Madupu R."/>
            <person name="Torralba M."/>
            <person name="Gillis M."/>
            <person name="Methe B."/>
            <person name="Sutton G."/>
            <person name="Nelson K.E."/>
        </authorList>
    </citation>
    <scope>NUCLEOTIDE SEQUENCE [LARGE SCALE GENOMIC DNA]</scope>
    <source>
        <strain evidence="2 3">ACS-065-V-Col13</strain>
    </source>
</reference>
<comment type="caution">
    <text evidence="2">The sequence shown here is derived from an EMBL/GenBank/DDBJ whole genome shotgun (WGS) entry which is preliminary data.</text>
</comment>
<dbReference type="AlphaFoldDB" id="F0GX79"/>
<keyword evidence="1" id="KW-0472">Membrane</keyword>
<dbReference type="eggNOG" id="ENOG5033JXV">
    <property type="taxonomic scope" value="Bacteria"/>
</dbReference>
<gene>
    <name evidence="2" type="ORF">HMPREF9290_0853</name>
</gene>
<keyword evidence="1" id="KW-0812">Transmembrane</keyword>
<dbReference type="STRING" id="879305.HMPREF9290_0853"/>
<dbReference type="EMBL" id="AEXM01000030">
    <property type="protein sequence ID" value="EGC81534.1"/>
    <property type="molecule type" value="Genomic_DNA"/>
</dbReference>
<feature type="transmembrane region" description="Helical" evidence="1">
    <location>
        <begin position="13"/>
        <end position="37"/>
    </location>
</feature>
<keyword evidence="1" id="KW-1133">Transmembrane helix</keyword>
<feature type="transmembrane region" description="Helical" evidence="1">
    <location>
        <begin position="57"/>
        <end position="78"/>
    </location>
</feature>
<name>F0GX79_9FIRM</name>
<feature type="transmembrane region" description="Helical" evidence="1">
    <location>
        <begin position="115"/>
        <end position="133"/>
    </location>
</feature>
<sequence>MTNLPIEKKREKFLIKILIISALIILFLSIEAMMMAKDYEIYRRALEKNPGLSFNDYINSVIFSLFIRSISPVVISLYTFFTVKKYGINFSYKVFFGGMTLIEIINLILQFRTGSIFYYLVIVLNIILLFIIGREERM</sequence>
<dbReference type="RefSeq" id="WP_004835451.1">
    <property type="nucleotide sequence ID" value="NZ_AEXM01000030.1"/>
</dbReference>
<dbReference type="PATRIC" id="fig|879305.3.peg.1410"/>
<evidence type="ECO:0000313" key="2">
    <source>
        <dbReference type="EMBL" id="EGC81534.1"/>
    </source>
</evidence>
<keyword evidence="3" id="KW-1185">Reference proteome</keyword>
<evidence type="ECO:0000313" key="3">
    <source>
        <dbReference type="Proteomes" id="UP000005286"/>
    </source>
</evidence>
<dbReference type="Proteomes" id="UP000005286">
    <property type="component" value="Unassembled WGS sequence"/>
</dbReference>
<organism evidence="2 3">
    <name type="scientific">Anaerococcus prevotii ACS-065-V-Col13</name>
    <dbReference type="NCBI Taxonomy" id="879305"/>
    <lineage>
        <taxon>Bacteria</taxon>
        <taxon>Bacillati</taxon>
        <taxon>Bacillota</taxon>
        <taxon>Tissierellia</taxon>
        <taxon>Tissierellales</taxon>
        <taxon>Peptoniphilaceae</taxon>
        <taxon>Anaerococcus</taxon>
    </lineage>
</organism>
<feature type="transmembrane region" description="Helical" evidence="1">
    <location>
        <begin position="90"/>
        <end position="109"/>
    </location>
</feature>
<evidence type="ECO:0000256" key="1">
    <source>
        <dbReference type="SAM" id="Phobius"/>
    </source>
</evidence>
<proteinExistence type="predicted"/>